<comment type="caution">
    <text evidence="1">The sequence shown here is derived from an EMBL/GenBank/DDBJ whole genome shotgun (WGS) entry which is preliminary data.</text>
</comment>
<dbReference type="EMBL" id="RCMK01000069">
    <property type="protein sequence ID" value="KAG2950481.1"/>
    <property type="molecule type" value="Genomic_DNA"/>
</dbReference>
<protein>
    <submittedName>
        <fullName evidence="1">Uncharacterized protein</fullName>
    </submittedName>
</protein>
<dbReference type="AlphaFoldDB" id="A0A8T1EFF8"/>
<reference evidence="1" key="1">
    <citation type="submission" date="2018-10" db="EMBL/GenBank/DDBJ databases">
        <title>Effector identification in a new, highly contiguous assembly of the strawberry crown rot pathogen Phytophthora cactorum.</title>
        <authorList>
            <person name="Armitage A.D."/>
            <person name="Nellist C.F."/>
            <person name="Bates H."/>
            <person name="Vickerstaff R.J."/>
            <person name="Harrison R.J."/>
        </authorList>
    </citation>
    <scope>NUCLEOTIDE SEQUENCE</scope>
    <source>
        <strain evidence="1">4040</strain>
    </source>
</reference>
<accession>A0A8T1EFF8</accession>
<organism evidence="1 2">
    <name type="scientific">Phytophthora cactorum</name>
    <dbReference type="NCBI Taxonomy" id="29920"/>
    <lineage>
        <taxon>Eukaryota</taxon>
        <taxon>Sar</taxon>
        <taxon>Stramenopiles</taxon>
        <taxon>Oomycota</taxon>
        <taxon>Peronosporomycetes</taxon>
        <taxon>Peronosporales</taxon>
        <taxon>Peronosporaceae</taxon>
        <taxon>Phytophthora</taxon>
    </lineage>
</organism>
<gene>
    <name evidence="1" type="ORF">PC117_g4401</name>
</gene>
<proteinExistence type="predicted"/>
<evidence type="ECO:0000313" key="1">
    <source>
        <dbReference type="EMBL" id="KAG2950481.1"/>
    </source>
</evidence>
<sequence>MMAKTNWLGELKANCRKTVKPFKKNLLLWIELHRLQRLEGKNAPVMAADTRWSTIEKCFASVLESESTLLSMVSGREFFKVKSKK</sequence>
<name>A0A8T1EFF8_9STRA</name>
<evidence type="ECO:0000313" key="2">
    <source>
        <dbReference type="Proteomes" id="UP000736787"/>
    </source>
</evidence>
<dbReference type="Proteomes" id="UP000736787">
    <property type="component" value="Unassembled WGS sequence"/>
</dbReference>